<organism evidence="1 2">
    <name type="scientific">Athelia psychrophila</name>
    <dbReference type="NCBI Taxonomy" id="1759441"/>
    <lineage>
        <taxon>Eukaryota</taxon>
        <taxon>Fungi</taxon>
        <taxon>Dikarya</taxon>
        <taxon>Basidiomycota</taxon>
        <taxon>Agaricomycotina</taxon>
        <taxon>Agaricomycetes</taxon>
        <taxon>Agaricomycetidae</taxon>
        <taxon>Atheliales</taxon>
        <taxon>Atheliaceae</taxon>
        <taxon>Athelia</taxon>
    </lineage>
</organism>
<protein>
    <submittedName>
        <fullName evidence="1">Uncharacterized protein</fullName>
    </submittedName>
</protein>
<evidence type="ECO:0000313" key="2">
    <source>
        <dbReference type="Proteomes" id="UP000076532"/>
    </source>
</evidence>
<sequence length="419" mass="46083">MDRIVWAGIYHNSSLMRPLGPFPYQSSRDLAVALLQSEKLDATWTLATSDSEYQSPPPAHIRFLAKHANTVAHVSLLLGRWLLVGGKLGVQVYDLDAGSHWHLPVGHISGRTNQITAAVYTSDEGVQSAFVMVYSVSDNFTKIYRTILPQPGVSQQLSFWPVFKKHSEDWDTHKLDVGGDFLVLTSSFAGVAFRNIHTDQEYAVLDPQFTNDLDSQLAQRNHQTVVTSTHIIMIYVRFHQPTWFEVIPFPEASVVGSLESPTLSVSHSGPGPEWLANSAVLSSAPASVTILTTQFLPLDAAVLIVELQLKEDGLLNAVTLHRHSFADASSPYRMRVCSGEGAEISARGVWFTPQMASRGMLCHALRITPDLEAESGLIVEVGKHALTEHSSTHTPCAFDGRRGRLAYTEGSDVVILDYV</sequence>
<gene>
    <name evidence="1" type="ORF">FIBSPDRAFT_1036180</name>
</gene>
<dbReference type="AlphaFoldDB" id="A0A166WDX7"/>
<name>A0A166WDX7_9AGAM</name>
<dbReference type="Proteomes" id="UP000076532">
    <property type="component" value="Unassembled WGS sequence"/>
</dbReference>
<dbReference type="EMBL" id="KV417482">
    <property type="protein sequence ID" value="KZP33660.1"/>
    <property type="molecule type" value="Genomic_DNA"/>
</dbReference>
<proteinExistence type="predicted"/>
<keyword evidence="2" id="KW-1185">Reference proteome</keyword>
<evidence type="ECO:0000313" key="1">
    <source>
        <dbReference type="EMBL" id="KZP33660.1"/>
    </source>
</evidence>
<reference evidence="1 2" key="1">
    <citation type="journal article" date="2016" name="Mol. Biol. Evol.">
        <title>Comparative Genomics of Early-Diverging Mushroom-Forming Fungi Provides Insights into the Origins of Lignocellulose Decay Capabilities.</title>
        <authorList>
            <person name="Nagy L.G."/>
            <person name="Riley R."/>
            <person name="Tritt A."/>
            <person name="Adam C."/>
            <person name="Daum C."/>
            <person name="Floudas D."/>
            <person name="Sun H."/>
            <person name="Yadav J.S."/>
            <person name="Pangilinan J."/>
            <person name="Larsson K.H."/>
            <person name="Matsuura K."/>
            <person name="Barry K."/>
            <person name="Labutti K."/>
            <person name="Kuo R."/>
            <person name="Ohm R.A."/>
            <person name="Bhattacharya S.S."/>
            <person name="Shirouzu T."/>
            <person name="Yoshinaga Y."/>
            <person name="Martin F.M."/>
            <person name="Grigoriev I.V."/>
            <person name="Hibbett D.S."/>
        </authorList>
    </citation>
    <scope>NUCLEOTIDE SEQUENCE [LARGE SCALE GENOMIC DNA]</scope>
    <source>
        <strain evidence="1 2">CBS 109695</strain>
    </source>
</reference>
<accession>A0A166WDX7</accession>
<dbReference type="OrthoDB" id="2688364at2759"/>